<dbReference type="EMBL" id="JAVCAP010000011">
    <property type="protein sequence ID" value="MDP8567200.1"/>
    <property type="molecule type" value="Genomic_DNA"/>
</dbReference>
<dbReference type="InterPro" id="IPR037119">
    <property type="entry name" value="Haem_oxidase_HugZ-like_sf"/>
</dbReference>
<dbReference type="Proteomes" id="UP001225906">
    <property type="component" value="Unassembled WGS sequence"/>
</dbReference>
<proteinExistence type="predicted"/>
<protein>
    <submittedName>
        <fullName evidence="3">DUF2470 domain-containing protein</fullName>
    </submittedName>
</protein>
<name>A0ABT9JRN1_9PROT</name>
<dbReference type="RefSeq" id="WP_306388931.1">
    <property type="nucleotide sequence ID" value="NZ_JAVCAP010000011.1"/>
</dbReference>
<evidence type="ECO:0000259" key="2">
    <source>
        <dbReference type="Pfam" id="PF13883"/>
    </source>
</evidence>
<organism evidence="3 4">
    <name type="scientific">Methylophilus aquaticus</name>
    <dbReference type="NCBI Taxonomy" id="1971610"/>
    <lineage>
        <taxon>Bacteria</taxon>
        <taxon>Pseudomonadati</taxon>
        <taxon>Pseudomonadota</taxon>
        <taxon>Betaproteobacteria</taxon>
        <taxon>Nitrosomonadales</taxon>
        <taxon>Methylophilaceae</taxon>
        <taxon>Methylophilus</taxon>
    </lineage>
</organism>
<dbReference type="PANTHER" id="PTHR13343:SF17">
    <property type="entry name" value="CELLULAR REPRESSOR OF E1A-STIMULATED GENES, ISOFORM A"/>
    <property type="match status" value="1"/>
</dbReference>
<dbReference type="InterPro" id="IPR055343">
    <property type="entry name" value="CREG_beta-barrel"/>
</dbReference>
<feature type="domain" description="CREG-like beta-barrel" evidence="2">
    <location>
        <begin position="6"/>
        <end position="141"/>
    </location>
</feature>
<accession>A0ABT9JRN1</accession>
<dbReference type="Pfam" id="PF13883">
    <property type="entry name" value="CREG_beta-barrel"/>
    <property type="match status" value="1"/>
</dbReference>
<comment type="caution">
    <text evidence="3">The sequence shown here is derived from an EMBL/GenBank/DDBJ whole genome shotgun (WGS) entry which is preliminary data.</text>
</comment>
<dbReference type="InterPro" id="IPR019595">
    <property type="entry name" value="DUF2470"/>
</dbReference>
<dbReference type="PANTHER" id="PTHR13343">
    <property type="entry name" value="CREG1 PROTEIN"/>
    <property type="match status" value="1"/>
</dbReference>
<dbReference type="Gene3D" id="3.20.180.10">
    <property type="entry name" value="PNP-oxidase-like"/>
    <property type="match status" value="1"/>
</dbReference>
<dbReference type="InterPro" id="IPR012349">
    <property type="entry name" value="Split_barrel_FMN-bd"/>
</dbReference>
<keyword evidence="4" id="KW-1185">Reference proteome</keyword>
<evidence type="ECO:0000259" key="1">
    <source>
        <dbReference type="Pfam" id="PF10615"/>
    </source>
</evidence>
<dbReference type="Pfam" id="PF10615">
    <property type="entry name" value="DUF2470"/>
    <property type="match status" value="1"/>
</dbReference>
<reference evidence="4" key="1">
    <citation type="journal article" date="2019" name="Int. J. Syst. Evol. Microbiol.">
        <title>The Global Catalogue of Microorganisms (GCM) 10K type strain sequencing project: providing services to taxonomists for standard genome sequencing and annotation.</title>
        <authorList>
            <consortium name="The Broad Institute Genomics Platform"/>
            <consortium name="The Broad Institute Genome Sequencing Center for Infectious Disease"/>
            <person name="Wu L."/>
            <person name="Ma J."/>
        </authorList>
    </citation>
    <scope>NUCLEOTIDE SEQUENCE [LARGE SCALE GENOMIC DNA]</scope>
    <source>
        <strain evidence="4">VKM B-3159</strain>
    </source>
</reference>
<sequence>MSAALAREARQFLFGTRHAILSTHSVKYPEYPFGSVAPFVCNQQAEPVILISDIAEHTKNIQQHAKVSLLVFSGAEDLQANARLTLMGEAIPCDKQDADLRARYLRYLPQAASYFDMHDFNFYRIRIDHVRYIAGFGRMGWFEGNALNADIASTELVEHEQGILTHMNADHQDSLLQYCQHVHNVTADNAEMIGMDAEGFDVRYHQGEEIQGQLRFVFEQPVLNAQAARKALVALSQACKS</sequence>
<dbReference type="Gene3D" id="2.30.110.10">
    <property type="entry name" value="Electron Transport, Fmn-binding Protein, Chain A"/>
    <property type="match status" value="1"/>
</dbReference>
<dbReference type="SUPFAM" id="SSF50475">
    <property type="entry name" value="FMN-binding split barrel"/>
    <property type="match status" value="1"/>
</dbReference>
<evidence type="ECO:0000313" key="4">
    <source>
        <dbReference type="Proteomes" id="UP001225906"/>
    </source>
</evidence>
<feature type="domain" description="DUF2470" evidence="1">
    <location>
        <begin position="160"/>
        <end position="235"/>
    </location>
</feature>
<evidence type="ECO:0000313" key="3">
    <source>
        <dbReference type="EMBL" id="MDP8567200.1"/>
    </source>
</evidence>
<gene>
    <name evidence="3" type="ORF">Q9291_05015</name>
</gene>